<keyword evidence="1" id="KW-0472">Membrane</keyword>
<evidence type="ECO:0008006" key="4">
    <source>
        <dbReference type="Google" id="ProtNLM"/>
    </source>
</evidence>
<accession>A0ABW8VVK7</accession>
<dbReference type="Proteomes" id="UP001628668">
    <property type="component" value="Unassembled WGS sequence"/>
</dbReference>
<gene>
    <name evidence="2" type="ORF">ACKA06_19015</name>
</gene>
<evidence type="ECO:0000313" key="2">
    <source>
        <dbReference type="EMBL" id="MFL8938880.1"/>
    </source>
</evidence>
<keyword evidence="1" id="KW-0812">Transmembrane</keyword>
<keyword evidence="3" id="KW-1185">Reference proteome</keyword>
<evidence type="ECO:0000313" key="3">
    <source>
        <dbReference type="Proteomes" id="UP001628668"/>
    </source>
</evidence>
<sequence>MDELSRLRGLMREETFKHHGFTDKMRRNILNEIHSGKSKSSYKRRPVLAPMLSAVFMLACLSLFVYFGGSQLGIFEDGQNASQAEFQQLDLQVVEDDINLDNIKLPTVVPFEVVDRTYKKTREDGIDSVSIKLTGPEKQKLTINMDIGLESATPAMNDPVEIWGVKGSYRENREFGVSHVTWYKDGTLYYVGYKRRSSNILLGKRDLKMIAESFK</sequence>
<keyword evidence="1" id="KW-1133">Transmembrane helix</keyword>
<proteinExistence type="predicted"/>
<feature type="transmembrane region" description="Helical" evidence="1">
    <location>
        <begin position="47"/>
        <end position="67"/>
    </location>
</feature>
<evidence type="ECO:0000256" key="1">
    <source>
        <dbReference type="SAM" id="Phobius"/>
    </source>
</evidence>
<dbReference type="RefSeq" id="WP_032086360.1">
    <property type="nucleotide sequence ID" value="NZ_JBJOSA010000024.1"/>
</dbReference>
<protein>
    <recommendedName>
        <fullName evidence="4">DUF4367 domain-containing protein</fullName>
    </recommendedName>
</protein>
<organism evidence="2 3">
    <name type="scientific">Rossellomorea oryzaecorticis</name>
    <dbReference type="NCBI Taxonomy" id="1396505"/>
    <lineage>
        <taxon>Bacteria</taxon>
        <taxon>Bacillati</taxon>
        <taxon>Bacillota</taxon>
        <taxon>Bacilli</taxon>
        <taxon>Bacillales</taxon>
        <taxon>Bacillaceae</taxon>
        <taxon>Rossellomorea</taxon>
    </lineage>
</organism>
<name>A0ABW8VVK7_9BACI</name>
<dbReference type="EMBL" id="JBJOSA010000024">
    <property type="protein sequence ID" value="MFL8938880.1"/>
    <property type="molecule type" value="Genomic_DNA"/>
</dbReference>
<reference evidence="2 3" key="1">
    <citation type="submission" date="2024-12" db="EMBL/GenBank/DDBJ databases">
        <authorList>
            <person name="Li X."/>
            <person name="Zhang D."/>
        </authorList>
    </citation>
    <scope>NUCLEOTIDE SEQUENCE [LARGE SCALE GENOMIC DNA]</scope>
    <source>
        <strain evidence="2 3">JCM19602</strain>
    </source>
</reference>
<comment type="caution">
    <text evidence="2">The sequence shown here is derived from an EMBL/GenBank/DDBJ whole genome shotgun (WGS) entry which is preliminary data.</text>
</comment>